<dbReference type="Gene3D" id="1.20.1080.10">
    <property type="entry name" value="Glycerol uptake facilitator protein"/>
    <property type="match status" value="1"/>
</dbReference>
<evidence type="ECO:0000256" key="5">
    <source>
        <dbReference type="SAM" id="MobiDB-lite"/>
    </source>
</evidence>
<feature type="transmembrane region" description="Helical" evidence="6">
    <location>
        <begin position="597"/>
        <end position="624"/>
    </location>
</feature>
<sequence>MDSLQSLMECLADGETADLVGRLRTLVSWLRPRDPDDLDDTLARMEALTVALRENDELRGAILGNMEAALAASRHLPIYTEIGLFSRRGFLREFGQRFYELINPRPRDPGNLRDILYLVFDRPNDPRWVAAVPDEVWLALLDALEEFTQEEGPVFRRAREQVLYALEMLSLWVAGEELEPELLRLDPSMAERNSPFVAQEREMSAYIRDYVAWLEDPSREFHDDRHARVLLEQCAEQIERFQKRAVTRGSSIGLTHLITRLEQTLERITILLDLLDPFDQDRRRRTGIRLFKTLVTGNIRQTSLKALWQDNIRLVSRSVTELSSRTGEHYITKNRREYLQMLGAAAGAGFIIAFMALVKIWLMKLGLSPGWETLWVSLNYGLGFVLIHILHFTVATKQPAMTAARLAAVIEAGERGNANQEKVADILIQVGRSQFVAVLGNVSVALPVAFLVGWVVLGLSGTPLLSADEVDYHLLDLQPLVGLALLHAAIAGVWLFLAGLIAGFFDNRCAYLQLGDRMKGNPHLARVMSRPARDRLAEYLDHNYGALAGNFLFGVLLGTTGLIGLWLSLPLDIRHVAFSSANLGYVASVHDLGGPLFLLYFVFVLLIGAVNLWVSFTLAMYVALKARGVRLGDIRKLARIYARQVRRHPLGVLLPPPEQPDTGQNAQPGSTQP</sequence>
<proteinExistence type="predicted"/>
<organism evidence="7 8">
    <name type="scientific">Ectothiorhodospira magna</name>
    <dbReference type="NCBI Taxonomy" id="867345"/>
    <lineage>
        <taxon>Bacteria</taxon>
        <taxon>Pseudomonadati</taxon>
        <taxon>Pseudomonadota</taxon>
        <taxon>Gammaproteobacteria</taxon>
        <taxon>Chromatiales</taxon>
        <taxon>Ectothiorhodospiraceae</taxon>
        <taxon>Ectothiorhodospira</taxon>
    </lineage>
</organism>
<dbReference type="EMBL" id="FOFO01000028">
    <property type="protein sequence ID" value="SEQ39874.1"/>
    <property type="molecule type" value="Genomic_DNA"/>
</dbReference>
<dbReference type="Proteomes" id="UP000199496">
    <property type="component" value="Unassembled WGS sequence"/>
</dbReference>
<evidence type="ECO:0000313" key="8">
    <source>
        <dbReference type="Proteomes" id="UP000199496"/>
    </source>
</evidence>
<name>A0A1H9FPR4_9GAMM</name>
<feature type="transmembrane region" description="Helical" evidence="6">
    <location>
        <begin position="374"/>
        <end position="395"/>
    </location>
</feature>
<keyword evidence="3 6" id="KW-1133">Transmembrane helix</keyword>
<evidence type="ECO:0000256" key="4">
    <source>
        <dbReference type="ARBA" id="ARBA00023136"/>
    </source>
</evidence>
<dbReference type="GO" id="GO:0016020">
    <property type="term" value="C:membrane"/>
    <property type="evidence" value="ECO:0007669"/>
    <property type="project" value="UniProtKB-SubCell"/>
</dbReference>
<evidence type="ECO:0000256" key="1">
    <source>
        <dbReference type="ARBA" id="ARBA00004141"/>
    </source>
</evidence>
<feature type="transmembrane region" description="Helical" evidence="6">
    <location>
        <begin position="435"/>
        <end position="460"/>
    </location>
</feature>
<feature type="compositionally biased region" description="Polar residues" evidence="5">
    <location>
        <begin position="661"/>
        <end position="673"/>
    </location>
</feature>
<dbReference type="PIRSF" id="PIRSF015380">
    <property type="entry name" value="Site-sp_rcmb"/>
    <property type="match status" value="1"/>
</dbReference>
<feature type="region of interest" description="Disordered" evidence="5">
    <location>
        <begin position="651"/>
        <end position="673"/>
    </location>
</feature>
<evidence type="ECO:0000313" key="7">
    <source>
        <dbReference type="EMBL" id="SEQ39874.1"/>
    </source>
</evidence>
<dbReference type="STRING" id="867345.SAMN05421693_12823"/>
<dbReference type="InterPro" id="IPR011385">
    <property type="entry name" value="Site-sp_rcmbase"/>
</dbReference>
<dbReference type="InterPro" id="IPR023271">
    <property type="entry name" value="Aquaporin-like"/>
</dbReference>
<gene>
    <name evidence="7" type="ORF">SAMN05421693_12823</name>
</gene>
<accession>A0A1H9FPR4</accession>
<dbReference type="RefSeq" id="WP_238375972.1">
    <property type="nucleotide sequence ID" value="NZ_FOFO01000028.1"/>
</dbReference>
<dbReference type="AlphaFoldDB" id="A0A1H9FPR4"/>
<evidence type="ECO:0000256" key="6">
    <source>
        <dbReference type="SAM" id="Phobius"/>
    </source>
</evidence>
<feature type="transmembrane region" description="Helical" evidence="6">
    <location>
        <begin position="341"/>
        <end position="362"/>
    </location>
</feature>
<comment type="subcellular location">
    <subcellularLocation>
        <location evidence="1">Membrane</location>
        <topology evidence="1">Multi-pass membrane protein</topology>
    </subcellularLocation>
</comment>
<feature type="transmembrane region" description="Helical" evidence="6">
    <location>
        <begin position="480"/>
        <end position="505"/>
    </location>
</feature>
<protein>
    <submittedName>
        <fullName evidence="7">Site-specific recombinase</fullName>
    </submittedName>
</protein>
<keyword evidence="8" id="KW-1185">Reference proteome</keyword>
<evidence type="ECO:0000256" key="3">
    <source>
        <dbReference type="ARBA" id="ARBA00022989"/>
    </source>
</evidence>
<evidence type="ECO:0000256" key="2">
    <source>
        <dbReference type="ARBA" id="ARBA00022692"/>
    </source>
</evidence>
<dbReference type="Pfam" id="PF10136">
    <property type="entry name" value="SpecificRecomb"/>
    <property type="match status" value="1"/>
</dbReference>
<feature type="transmembrane region" description="Helical" evidence="6">
    <location>
        <begin position="544"/>
        <end position="569"/>
    </location>
</feature>
<reference evidence="7 8" key="1">
    <citation type="submission" date="2016-10" db="EMBL/GenBank/DDBJ databases">
        <authorList>
            <person name="de Groot N.N."/>
        </authorList>
    </citation>
    <scope>NUCLEOTIDE SEQUENCE [LARGE SCALE GENOMIC DNA]</scope>
    <source>
        <strain evidence="7 8">B7-7</strain>
    </source>
</reference>
<keyword evidence="4 6" id="KW-0472">Membrane</keyword>
<keyword evidence="2 6" id="KW-0812">Transmembrane</keyword>